<dbReference type="InterPro" id="IPR051201">
    <property type="entry name" value="Chloro_Bact_Ser_Proteases"/>
</dbReference>
<dbReference type="InterPro" id="IPR043504">
    <property type="entry name" value="Peptidase_S1_PA_chymotrypsin"/>
</dbReference>
<feature type="region of interest" description="Disordered" evidence="5">
    <location>
        <begin position="33"/>
        <end position="58"/>
    </location>
</feature>
<dbReference type="GO" id="GO:0006508">
    <property type="term" value="P:proteolysis"/>
    <property type="evidence" value="ECO:0007669"/>
    <property type="project" value="UniProtKB-KW"/>
</dbReference>
<keyword evidence="2 7" id="KW-0645">Protease</keyword>
<dbReference type="Proteomes" id="UP000316726">
    <property type="component" value="Chromosome 2"/>
</dbReference>
<dbReference type="AlphaFoldDB" id="A0A5B8MF52"/>
<dbReference type="InterPro" id="IPR001478">
    <property type="entry name" value="PDZ"/>
</dbReference>
<feature type="domain" description="PDZ" evidence="6">
    <location>
        <begin position="323"/>
        <end position="392"/>
    </location>
</feature>
<dbReference type="PANTHER" id="PTHR43343">
    <property type="entry name" value="PEPTIDASE S12"/>
    <property type="match status" value="1"/>
</dbReference>
<dbReference type="EMBL" id="CP031035">
    <property type="protein sequence ID" value="QDZ19037.1"/>
    <property type="molecule type" value="Genomic_DNA"/>
</dbReference>
<dbReference type="GO" id="GO:0004252">
    <property type="term" value="F:serine-type endopeptidase activity"/>
    <property type="evidence" value="ECO:0007669"/>
    <property type="project" value="InterPro"/>
</dbReference>
<protein>
    <submittedName>
        <fullName evidence="7">Trypsin-like serine protease</fullName>
    </submittedName>
</protein>
<evidence type="ECO:0000256" key="2">
    <source>
        <dbReference type="ARBA" id="ARBA00022670"/>
    </source>
</evidence>
<dbReference type="PRINTS" id="PR00834">
    <property type="entry name" value="PROTEASES2C"/>
</dbReference>
<keyword evidence="8" id="KW-1185">Reference proteome</keyword>
<evidence type="ECO:0000256" key="1">
    <source>
        <dbReference type="ARBA" id="ARBA00010541"/>
    </source>
</evidence>
<feature type="compositionally biased region" description="Low complexity" evidence="5">
    <location>
        <begin position="46"/>
        <end position="57"/>
    </location>
</feature>
<evidence type="ECO:0000256" key="3">
    <source>
        <dbReference type="ARBA" id="ARBA00022801"/>
    </source>
</evidence>
<organism evidence="7 8">
    <name type="scientific">Chloropicon primus</name>
    <dbReference type="NCBI Taxonomy" id="1764295"/>
    <lineage>
        <taxon>Eukaryota</taxon>
        <taxon>Viridiplantae</taxon>
        <taxon>Chlorophyta</taxon>
        <taxon>Chloropicophyceae</taxon>
        <taxon>Chloropicales</taxon>
        <taxon>Chloropicaceae</taxon>
        <taxon>Chloropicon</taxon>
    </lineage>
</organism>
<evidence type="ECO:0000313" key="7">
    <source>
        <dbReference type="EMBL" id="QDZ19037.1"/>
    </source>
</evidence>
<dbReference type="InterPro" id="IPR036034">
    <property type="entry name" value="PDZ_sf"/>
</dbReference>
<accession>A0A5B8MF52</accession>
<keyword evidence="3" id="KW-0378">Hydrolase</keyword>
<reference evidence="7 8" key="1">
    <citation type="submission" date="2018-07" db="EMBL/GenBank/DDBJ databases">
        <title>The complete nuclear genome of the prasinophyte Chloropicon primus (CCMP1205).</title>
        <authorList>
            <person name="Pombert J.-F."/>
            <person name="Otis C."/>
            <person name="Turmel M."/>
            <person name="Lemieux C."/>
        </authorList>
    </citation>
    <scope>NUCLEOTIDE SEQUENCE [LARGE SCALE GENOMIC DNA]</scope>
    <source>
        <strain evidence="7 8">CCMP1205</strain>
    </source>
</reference>
<gene>
    <name evidence="7" type="ORF">A3770_02p15550</name>
</gene>
<dbReference type="OrthoDB" id="4217619at2759"/>
<dbReference type="Pfam" id="PF13180">
    <property type="entry name" value="PDZ_2"/>
    <property type="match status" value="1"/>
</dbReference>
<sequence length="436" mass="45490">MAPRLGAWCRGGAGEASSLKRREVRDLVATLPLSSNTSGSREGRRVSAGASSSSSSSNPWDAFLRFSRASVAALAILISVESGLDDVVLGSQALATSLPPSRSAASLAAEEDAVVNIFRENTPAVVNITNLQQVLARSGGSLDMTDVPVGTGSGFVWDNEGHVVTNFHVIKGASMVKVTLINKETFDARVVGYDDDKDIAILKVEGVKPSDLVPVRLARSDKLLVGQQVYAIGNPFGLDHTMTGGIVSGLGRVIQSQSGRPIRGAIQTDAAINPGNSGGPLLNRYGQLIGVNTAILDPSGKGANVGVGFAIPVDTVKGIVDQIIKYGRIVRPYLGITLAPDGALAQLGKKGVLILDVPDNSPAAGILQPTYRSFTGIVLGDVITALNGHPIETSADLFSELDDLRVGDSVTLSLERNQVQEEVSVTLGSKTTTFES</sequence>
<dbReference type="FunFam" id="2.40.10.10:FF:000001">
    <property type="entry name" value="Periplasmic serine protease DegS"/>
    <property type="match status" value="1"/>
</dbReference>
<dbReference type="SUPFAM" id="SSF50156">
    <property type="entry name" value="PDZ domain-like"/>
    <property type="match status" value="1"/>
</dbReference>
<dbReference type="Pfam" id="PF13365">
    <property type="entry name" value="Trypsin_2"/>
    <property type="match status" value="1"/>
</dbReference>
<dbReference type="SMART" id="SM00228">
    <property type="entry name" value="PDZ"/>
    <property type="match status" value="1"/>
</dbReference>
<dbReference type="PROSITE" id="PS50106">
    <property type="entry name" value="PDZ"/>
    <property type="match status" value="1"/>
</dbReference>
<evidence type="ECO:0000256" key="4">
    <source>
        <dbReference type="ARBA" id="ARBA00022825"/>
    </source>
</evidence>
<evidence type="ECO:0000259" key="6">
    <source>
        <dbReference type="PROSITE" id="PS50106"/>
    </source>
</evidence>
<dbReference type="SUPFAM" id="SSF50494">
    <property type="entry name" value="Trypsin-like serine proteases"/>
    <property type="match status" value="1"/>
</dbReference>
<evidence type="ECO:0000256" key="5">
    <source>
        <dbReference type="SAM" id="MobiDB-lite"/>
    </source>
</evidence>
<dbReference type="InterPro" id="IPR001940">
    <property type="entry name" value="Peptidase_S1C"/>
</dbReference>
<evidence type="ECO:0000313" key="8">
    <source>
        <dbReference type="Proteomes" id="UP000316726"/>
    </source>
</evidence>
<name>A0A5B8MF52_9CHLO</name>
<dbReference type="Gene3D" id="2.30.42.10">
    <property type="match status" value="1"/>
</dbReference>
<proteinExistence type="inferred from homology"/>
<keyword evidence="4" id="KW-0720">Serine protease</keyword>
<dbReference type="Gene3D" id="2.40.10.10">
    <property type="entry name" value="Trypsin-like serine proteases"/>
    <property type="match status" value="2"/>
</dbReference>
<comment type="similarity">
    <text evidence="1">Belongs to the peptidase S1C family.</text>
</comment>
<dbReference type="InterPro" id="IPR009003">
    <property type="entry name" value="Peptidase_S1_PA"/>
</dbReference>
<dbReference type="STRING" id="1764295.A0A5B8MF52"/>
<dbReference type="PANTHER" id="PTHR43343:SF2">
    <property type="entry name" value="PDZ DOMAIN-CONTAINING PROTEIN"/>
    <property type="match status" value="1"/>
</dbReference>